<evidence type="ECO:0000256" key="2">
    <source>
        <dbReference type="ARBA" id="ARBA00008774"/>
    </source>
</evidence>
<dbReference type="Proteomes" id="UP000315295">
    <property type="component" value="Unassembled WGS sequence"/>
</dbReference>
<reference evidence="8 9" key="1">
    <citation type="journal article" date="2019" name="G3 (Bethesda)">
        <title>Sequencing of a Wild Apple (Malus baccata) Genome Unravels the Differences Between Cultivated and Wild Apple Species Regarding Disease Resistance and Cold Tolerance.</title>
        <authorList>
            <person name="Chen X."/>
        </authorList>
    </citation>
    <scope>NUCLEOTIDE SEQUENCE [LARGE SCALE GENOMIC DNA]</scope>
    <source>
        <strain evidence="9">cv. Shandingzi</strain>
        <tissue evidence="8">Leaves</tissue>
    </source>
</reference>
<feature type="domain" description="HMG box" evidence="7">
    <location>
        <begin position="102"/>
        <end position="171"/>
    </location>
</feature>
<evidence type="ECO:0000256" key="3">
    <source>
        <dbReference type="ARBA" id="ARBA00023125"/>
    </source>
</evidence>
<feature type="DNA-binding region" description="HMG box" evidence="5">
    <location>
        <begin position="102"/>
        <end position="171"/>
    </location>
</feature>
<evidence type="ECO:0000259" key="7">
    <source>
        <dbReference type="PROSITE" id="PS50118"/>
    </source>
</evidence>
<proteinExistence type="inferred from homology"/>
<feature type="compositionally biased region" description="Acidic residues" evidence="6">
    <location>
        <begin position="177"/>
        <end position="192"/>
    </location>
</feature>
<dbReference type="GO" id="GO:0003682">
    <property type="term" value="F:chromatin binding"/>
    <property type="evidence" value="ECO:0007669"/>
    <property type="project" value="UniProtKB-ARBA"/>
</dbReference>
<keyword evidence="9" id="KW-1185">Reference proteome</keyword>
<evidence type="ECO:0000256" key="5">
    <source>
        <dbReference type="PROSITE-ProRule" id="PRU00267"/>
    </source>
</evidence>
<evidence type="ECO:0000256" key="6">
    <source>
        <dbReference type="SAM" id="MobiDB-lite"/>
    </source>
</evidence>
<evidence type="ECO:0000256" key="1">
    <source>
        <dbReference type="ARBA" id="ARBA00004123"/>
    </source>
</evidence>
<evidence type="ECO:0000313" key="9">
    <source>
        <dbReference type="Proteomes" id="UP000315295"/>
    </source>
</evidence>
<evidence type="ECO:0000313" key="8">
    <source>
        <dbReference type="EMBL" id="TQD88115.1"/>
    </source>
</evidence>
<dbReference type="CDD" id="cd22005">
    <property type="entry name" value="HMG-box_AtHMGB1-like"/>
    <property type="match status" value="1"/>
</dbReference>
<dbReference type="STRING" id="106549.A0A540LNP8"/>
<dbReference type="InterPro" id="IPR036910">
    <property type="entry name" value="HMG_box_dom_sf"/>
</dbReference>
<keyword evidence="3 5" id="KW-0238">DNA-binding</keyword>
<dbReference type="AlphaFoldDB" id="A0A540LNP8"/>
<dbReference type="InterPro" id="IPR031061">
    <property type="entry name" value="HMGB_plant"/>
</dbReference>
<comment type="caution">
    <text evidence="8">The sequence shown here is derived from an EMBL/GenBank/DDBJ whole genome shotgun (WGS) entry which is preliminary data.</text>
</comment>
<dbReference type="SMART" id="SM00398">
    <property type="entry name" value="HMG"/>
    <property type="match status" value="1"/>
</dbReference>
<dbReference type="GO" id="GO:0003677">
    <property type="term" value="F:DNA binding"/>
    <property type="evidence" value="ECO:0007669"/>
    <property type="project" value="UniProtKB-UniRule"/>
</dbReference>
<dbReference type="SUPFAM" id="SSF47095">
    <property type="entry name" value="HMG-box"/>
    <property type="match status" value="1"/>
</dbReference>
<sequence length="192" mass="22401">MVTLGLIKQPHSPTPHSPHRRRKARNKETRQRKLTTLSSLSRFLPPPTGSFREMVLKVQQSEGKRRSARLSSINSEGKRIVSVKKTKTKQKKKSARLDSKIPKKPPTAFFYFLEDYRKDFQEQNPGVKQMREIGKAGGEKWNTMAYEEKVQYYDIATEKRAEFEKAMAEYAQRKDSGEDEETEDDEEEDWSD</sequence>
<dbReference type="PROSITE" id="PS50118">
    <property type="entry name" value="HMG_BOX_2"/>
    <property type="match status" value="1"/>
</dbReference>
<dbReference type="PANTHER" id="PTHR46261">
    <property type="entry name" value="HIGH MOBILITY GROUP B PROTEIN 4-RELATED"/>
    <property type="match status" value="1"/>
</dbReference>
<feature type="region of interest" description="Disordered" evidence="6">
    <location>
        <begin position="169"/>
        <end position="192"/>
    </location>
</feature>
<dbReference type="PANTHER" id="PTHR46261:SF12">
    <property type="entry name" value="HIGH MOBILITY GROUP B PROTEIN 14"/>
    <property type="match status" value="1"/>
</dbReference>
<evidence type="ECO:0000256" key="4">
    <source>
        <dbReference type="ARBA" id="ARBA00023242"/>
    </source>
</evidence>
<comment type="subcellular location">
    <subcellularLocation>
        <location evidence="1">Nucleus</location>
    </subcellularLocation>
</comment>
<dbReference type="GO" id="GO:0000785">
    <property type="term" value="C:chromatin"/>
    <property type="evidence" value="ECO:0007669"/>
    <property type="project" value="UniProtKB-ARBA"/>
</dbReference>
<dbReference type="EMBL" id="VIEB01000515">
    <property type="protein sequence ID" value="TQD88115.1"/>
    <property type="molecule type" value="Genomic_DNA"/>
</dbReference>
<dbReference type="InterPro" id="IPR009071">
    <property type="entry name" value="HMG_box_dom"/>
</dbReference>
<name>A0A540LNP8_MALBA</name>
<gene>
    <name evidence="8" type="ORF">C1H46_026318</name>
</gene>
<keyword evidence="4 5" id="KW-0539">Nucleus</keyword>
<dbReference type="GO" id="GO:0005634">
    <property type="term" value="C:nucleus"/>
    <property type="evidence" value="ECO:0007669"/>
    <property type="project" value="UniProtKB-SubCell"/>
</dbReference>
<comment type="similarity">
    <text evidence="2">Belongs to the HMGB family.</text>
</comment>
<accession>A0A540LNP8</accession>
<dbReference type="GO" id="GO:0030527">
    <property type="term" value="F:structural constituent of chromatin"/>
    <property type="evidence" value="ECO:0007669"/>
    <property type="project" value="UniProtKB-ARBA"/>
</dbReference>
<dbReference type="GO" id="GO:0006325">
    <property type="term" value="P:chromatin organization"/>
    <property type="evidence" value="ECO:0007669"/>
    <property type="project" value="UniProtKB-ARBA"/>
</dbReference>
<dbReference type="Pfam" id="PF00505">
    <property type="entry name" value="HMG_box"/>
    <property type="match status" value="1"/>
</dbReference>
<protein>
    <recommendedName>
        <fullName evidence="7">HMG box domain-containing protein</fullName>
    </recommendedName>
</protein>
<organism evidence="8 9">
    <name type="scientific">Malus baccata</name>
    <name type="common">Siberian crab apple</name>
    <name type="synonym">Pyrus baccata</name>
    <dbReference type="NCBI Taxonomy" id="106549"/>
    <lineage>
        <taxon>Eukaryota</taxon>
        <taxon>Viridiplantae</taxon>
        <taxon>Streptophyta</taxon>
        <taxon>Embryophyta</taxon>
        <taxon>Tracheophyta</taxon>
        <taxon>Spermatophyta</taxon>
        <taxon>Magnoliopsida</taxon>
        <taxon>eudicotyledons</taxon>
        <taxon>Gunneridae</taxon>
        <taxon>Pentapetalae</taxon>
        <taxon>rosids</taxon>
        <taxon>fabids</taxon>
        <taxon>Rosales</taxon>
        <taxon>Rosaceae</taxon>
        <taxon>Amygdaloideae</taxon>
        <taxon>Maleae</taxon>
        <taxon>Malus</taxon>
    </lineage>
</organism>
<feature type="region of interest" description="Disordered" evidence="6">
    <location>
        <begin position="1"/>
        <end position="49"/>
    </location>
</feature>
<dbReference type="Gene3D" id="1.10.30.10">
    <property type="entry name" value="High mobility group box domain"/>
    <property type="match status" value="1"/>
</dbReference>